<dbReference type="EMBL" id="GL983981">
    <property type="protein sequence ID" value="EGR30544.1"/>
    <property type="molecule type" value="Genomic_DNA"/>
</dbReference>
<evidence type="ECO:0000256" key="3">
    <source>
        <dbReference type="ARBA" id="ARBA00023157"/>
    </source>
</evidence>
<keyword evidence="3" id="KW-1015">Disulfide bond</keyword>
<feature type="domain" description="Peptidase C1A papain C-terminal" evidence="4">
    <location>
        <begin position="114"/>
        <end position="324"/>
    </location>
</feature>
<dbReference type="RefSeq" id="XP_004032131.1">
    <property type="nucleotide sequence ID" value="XM_004032083.1"/>
</dbReference>
<dbReference type="OrthoDB" id="190265at2759"/>
<dbReference type="Pfam" id="PF08246">
    <property type="entry name" value="Inhibitor_I29"/>
    <property type="match status" value="1"/>
</dbReference>
<dbReference type="InterPro" id="IPR013201">
    <property type="entry name" value="Prot_inhib_I29"/>
</dbReference>
<dbReference type="PANTHER" id="PTHR12411">
    <property type="entry name" value="CYSTEINE PROTEASE FAMILY C1-RELATED"/>
    <property type="match status" value="1"/>
</dbReference>
<evidence type="ECO:0000256" key="2">
    <source>
        <dbReference type="ARBA" id="ARBA00023145"/>
    </source>
</evidence>
<dbReference type="AlphaFoldDB" id="G0QW63"/>
<dbReference type="STRING" id="857967.G0QW63"/>
<dbReference type="PRINTS" id="PR00705">
    <property type="entry name" value="PAPAIN"/>
</dbReference>
<dbReference type="Pfam" id="PF00112">
    <property type="entry name" value="Peptidase_C1"/>
    <property type="match status" value="1"/>
</dbReference>
<evidence type="ECO:0000256" key="1">
    <source>
        <dbReference type="ARBA" id="ARBA00008455"/>
    </source>
</evidence>
<dbReference type="GO" id="GO:0004197">
    <property type="term" value="F:cysteine-type endopeptidase activity"/>
    <property type="evidence" value="ECO:0007669"/>
    <property type="project" value="UniProtKB-EC"/>
</dbReference>
<dbReference type="InterPro" id="IPR000169">
    <property type="entry name" value="Pept_cys_AS"/>
</dbReference>
<dbReference type="InterPro" id="IPR013128">
    <property type="entry name" value="Peptidase_C1A"/>
</dbReference>
<evidence type="ECO:0000313" key="7">
    <source>
        <dbReference type="Proteomes" id="UP000008983"/>
    </source>
</evidence>
<sequence>MNKTLILTFAGVALLTTAFFFVLNHKNTPHHTVDENLMALWQGFKATYGKKYADPDFEAYRIRVFAQNLKRIEGDETKGITQFMDLTTEEFKQTYLTLKLKSTEQPITIHSKDEPTYVDWVSKGKVTKVKNQGQCGSCWAFSTTGSVESALILAGKQSKSVDLSEQELVDCSTNYGNDGCDGGLMDYGFQYIIEKGLAQESEYPYTATDGSCQDTSKFKKVNITKFADVPKGNCNSLKKALAQQPVSIAVDAEEWQFYTSGILKKCGKQLDHGVLLVGFVQKGDDNANAWKVKNSWGPSWGEKGFIYLADGNTCGVCDSASYPVV</sequence>
<name>G0QW63_ICHMU</name>
<proteinExistence type="inferred from homology"/>
<keyword evidence="6" id="KW-0378">Hydrolase</keyword>
<dbReference type="Gene3D" id="3.90.70.10">
    <property type="entry name" value="Cysteine proteinases"/>
    <property type="match status" value="1"/>
</dbReference>
<gene>
    <name evidence="6" type="ORF">IMG5_129620</name>
</gene>
<accession>G0QW63</accession>
<dbReference type="InParanoid" id="G0QW63"/>
<reference evidence="6 7" key="1">
    <citation type="submission" date="2011-07" db="EMBL/GenBank/DDBJ databases">
        <authorList>
            <person name="Coyne R."/>
            <person name="Brami D."/>
            <person name="Johnson J."/>
            <person name="Hostetler J."/>
            <person name="Hannick L."/>
            <person name="Clark T."/>
            <person name="Cassidy-Hanley D."/>
            <person name="Inman J."/>
        </authorList>
    </citation>
    <scope>NUCLEOTIDE SEQUENCE [LARGE SCALE GENOMIC DNA]</scope>
    <source>
        <strain evidence="6 7">G5</strain>
    </source>
</reference>
<organism evidence="6 7">
    <name type="scientific">Ichthyophthirius multifiliis</name>
    <name type="common">White spot disease agent</name>
    <name type="synonym">Ich</name>
    <dbReference type="NCBI Taxonomy" id="5932"/>
    <lineage>
        <taxon>Eukaryota</taxon>
        <taxon>Sar</taxon>
        <taxon>Alveolata</taxon>
        <taxon>Ciliophora</taxon>
        <taxon>Intramacronucleata</taxon>
        <taxon>Oligohymenophorea</taxon>
        <taxon>Hymenostomatida</taxon>
        <taxon>Ophryoglenina</taxon>
        <taxon>Ichthyophthirius</taxon>
    </lineage>
</organism>
<comment type="similarity">
    <text evidence="1">Belongs to the peptidase C1 family.</text>
</comment>
<keyword evidence="6" id="KW-0645">Protease</keyword>
<evidence type="ECO:0000259" key="4">
    <source>
        <dbReference type="SMART" id="SM00645"/>
    </source>
</evidence>
<dbReference type="OMA" id="KSNPNQM"/>
<dbReference type="EC" id="3.4.22.15" evidence="6"/>
<dbReference type="PROSITE" id="PS00139">
    <property type="entry name" value="THIOL_PROTEASE_CYS"/>
    <property type="match status" value="1"/>
</dbReference>
<protein>
    <submittedName>
        <fullName evidence="6">Papain family cysteine protease, putative</fullName>
        <ecNumber evidence="6">3.4.22.15</ecNumber>
    </submittedName>
</protein>
<dbReference type="GO" id="GO:0006508">
    <property type="term" value="P:proteolysis"/>
    <property type="evidence" value="ECO:0007669"/>
    <property type="project" value="UniProtKB-KW"/>
</dbReference>
<keyword evidence="2" id="KW-0865">Zymogen</keyword>
<evidence type="ECO:0000259" key="5">
    <source>
        <dbReference type="SMART" id="SM00848"/>
    </source>
</evidence>
<dbReference type="eggNOG" id="KOG1543">
    <property type="taxonomic scope" value="Eukaryota"/>
</dbReference>
<keyword evidence="7" id="KW-1185">Reference proteome</keyword>
<dbReference type="Proteomes" id="UP000008983">
    <property type="component" value="Unassembled WGS sequence"/>
</dbReference>
<dbReference type="InterPro" id="IPR000668">
    <property type="entry name" value="Peptidase_C1A_C"/>
</dbReference>
<dbReference type="CDD" id="cd02248">
    <property type="entry name" value="Peptidase_C1A"/>
    <property type="match status" value="1"/>
</dbReference>
<evidence type="ECO:0000313" key="6">
    <source>
        <dbReference type="EMBL" id="EGR30544.1"/>
    </source>
</evidence>
<dbReference type="FunFam" id="3.90.70.10:FF:000332">
    <property type="entry name" value="Cathepsin L1"/>
    <property type="match status" value="1"/>
</dbReference>
<dbReference type="SMART" id="SM00848">
    <property type="entry name" value="Inhibitor_I29"/>
    <property type="match status" value="1"/>
</dbReference>
<dbReference type="InterPro" id="IPR038765">
    <property type="entry name" value="Papain-like_cys_pep_sf"/>
</dbReference>
<dbReference type="InterPro" id="IPR039417">
    <property type="entry name" value="Peptidase_C1A_papain-like"/>
</dbReference>
<dbReference type="SMART" id="SM00645">
    <property type="entry name" value="Pept_C1"/>
    <property type="match status" value="1"/>
</dbReference>
<dbReference type="GeneID" id="14906656"/>
<dbReference type="MEROPS" id="C01.A54"/>
<dbReference type="SUPFAM" id="SSF54001">
    <property type="entry name" value="Cysteine proteinases"/>
    <property type="match status" value="1"/>
</dbReference>
<feature type="domain" description="Cathepsin propeptide inhibitor" evidence="5">
    <location>
        <begin position="41"/>
        <end position="91"/>
    </location>
</feature>